<sequence length="86" mass="9575">MQWEEEMCIISGSYRSGVGKPPRTTVELWCRARSGHSVTLLVNGLRPYVVIALPGKPRPASEADSALDYLRSMDWAVDVTPIGDKW</sequence>
<feature type="non-terminal residue" evidence="1">
    <location>
        <position position="86"/>
    </location>
</feature>
<gene>
    <name evidence="1" type="ORF">METZ01_LOCUS511764</name>
</gene>
<name>A0A383ERG4_9ZZZZ</name>
<evidence type="ECO:0000313" key="1">
    <source>
        <dbReference type="EMBL" id="SVE58910.1"/>
    </source>
</evidence>
<dbReference type="AlphaFoldDB" id="A0A383ERG4"/>
<reference evidence="1" key="1">
    <citation type="submission" date="2018-05" db="EMBL/GenBank/DDBJ databases">
        <authorList>
            <person name="Lanie J.A."/>
            <person name="Ng W.-L."/>
            <person name="Kazmierczak K.M."/>
            <person name="Andrzejewski T.M."/>
            <person name="Davidsen T.M."/>
            <person name="Wayne K.J."/>
            <person name="Tettelin H."/>
            <person name="Glass J.I."/>
            <person name="Rusch D."/>
            <person name="Podicherti R."/>
            <person name="Tsui H.-C.T."/>
            <person name="Winkler M.E."/>
        </authorList>
    </citation>
    <scope>NUCLEOTIDE SEQUENCE</scope>
</reference>
<protein>
    <submittedName>
        <fullName evidence="1">Uncharacterized protein</fullName>
    </submittedName>
</protein>
<organism evidence="1">
    <name type="scientific">marine metagenome</name>
    <dbReference type="NCBI Taxonomy" id="408172"/>
    <lineage>
        <taxon>unclassified sequences</taxon>
        <taxon>metagenomes</taxon>
        <taxon>ecological metagenomes</taxon>
    </lineage>
</organism>
<proteinExistence type="predicted"/>
<dbReference type="EMBL" id="UINC01227847">
    <property type="protein sequence ID" value="SVE58910.1"/>
    <property type="molecule type" value="Genomic_DNA"/>
</dbReference>
<accession>A0A383ERG4</accession>